<dbReference type="RefSeq" id="WP_250930998.1">
    <property type="nucleotide sequence ID" value="NZ_JAMQBK010000060.1"/>
</dbReference>
<dbReference type="Proteomes" id="UP001202961">
    <property type="component" value="Unassembled WGS sequence"/>
</dbReference>
<organism evidence="1 2">
    <name type="scientific">Aporhodopirellula aestuarii</name>
    <dbReference type="NCBI Taxonomy" id="2950107"/>
    <lineage>
        <taxon>Bacteria</taxon>
        <taxon>Pseudomonadati</taxon>
        <taxon>Planctomycetota</taxon>
        <taxon>Planctomycetia</taxon>
        <taxon>Pirellulales</taxon>
        <taxon>Pirellulaceae</taxon>
        <taxon>Aporhodopirellula</taxon>
    </lineage>
</organism>
<accession>A0ABT0U8M1</accession>
<comment type="caution">
    <text evidence="1">The sequence shown here is derived from an EMBL/GenBank/DDBJ whole genome shotgun (WGS) entry which is preliminary data.</text>
</comment>
<name>A0ABT0U8M1_9BACT</name>
<keyword evidence="2" id="KW-1185">Reference proteome</keyword>
<protein>
    <submittedName>
        <fullName evidence="1">Uncharacterized protein</fullName>
    </submittedName>
</protein>
<evidence type="ECO:0000313" key="1">
    <source>
        <dbReference type="EMBL" id="MCM2373267.1"/>
    </source>
</evidence>
<evidence type="ECO:0000313" key="2">
    <source>
        <dbReference type="Proteomes" id="UP001202961"/>
    </source>
</evidence>
<dbReference type="EMBL" id="JAMQBK010000060">
    <property type="protein sequence ID" value="MCM2373267.1"/>
    <property type="molecule type" value="Genomic_DNA"/>
</dbReference>
<sequence length="441" mass="48877">MAVFTRQNNIAVSLIGAALLGSSLADVSVSRAAGPPQIHSTDRRVVESRVESYLDALGDDSHATRQRAVRGLLQLAGESQPQQKQALIQSLLRRSLFADFETQLSIERLVDEIEILSHNQNVERVVVKTEDELRVQKDGTSALISTWQMFSSRAGAGDEAREAFRRIASQAGPSLSWPRLSHDLKADKADLVLISHLGCIAPQTPKPFKPQSQRTLAEMKRTSVAAQLSSGSDANSRVAGRLVDRTLIENSYGWTFPERLHLALLYDREPVARELCQQVMRCDQPLAVDLAVAILAFRRIARRWTGEVDQQINCLNSALGDRRVVCVAPEQLVGRPRKHQVLRNAQPPNIIENQPLHRRGVADQSDSQTSSFPAILRTRVQDVAAWALVQETDFDVRGEGLIGLQADPVWGTRLSSIGFVTEWERTAFLTSVRTYLTASSE</sequence>
<gene>
    <name evidence="1" type="ORF">NB063_21860</name>
</gene>
<reference evidence="1 2" key="1">
    <citation type="journal article" date="2022" name="Syst. Appl. Microbiol.">
        <title>Rhodopirellula aestuarii sp. nov., a novel member of the genus Rhodopirellula isolated from brackish sediments collected in the Tagus River estuary, Portugal.</title>
        <authorList>
            <person name="Vitorino I.R."/>
            <person name="Klimek D."/>
            <person name="Calusinska M."/>
            <person name="Lobo-da-Cunha A."/>
            <person name="Vasconcelos V."/>
            <person name="Lage O.M."/>
        </authorList>
    </citation>
    <scope>NUCLEOTIDE SEQUENCE [LARGE SCALE GENOMIC DNA]</scope>
    <source>
        <strain evidence="1 2">ICT_H3.1</strain>
    </source>
</reference>
<proteinExistence type="predicted"/>